<dbReference type="GO" id="GO:0046872">
    <property type="term" value="F:metal ion binding"/>
    <property type="evidence" value="ECO:0007669"/>
    <property type="project" value="UniProtKB-KW"/>
</dbReference>
<proteinExistence type="predicted"/>
<evidence type="ECO:0000256" key="1">
    <source>
        <dbReference type="ARBA" id="ARBA00001968"/>
    </source>
</evidence>
<accession>A0A8S3XP48</accession>
<evidence type="ECO:0000313" key="4">
    <source>
        <dbReference type="EMBL" id="CAG5034474.1"/>
    </source>
</evidence>
<keyword evidence="2" id="KW-0479">Metal-binding</keyword>
<dbReference type="Pfam" id="PF13359">
    <property type="entry name" value="DDE_Tnp_4"/>
    <property type="match status" value="1"/>
</dbReference>
<name>A0A8S3XP48_PARAO</name>
<gene>
    <name evidence="4" type="ORF">PAPOLLO_LOCUS20333</name>
</gene>
<dbReference type="OrthoDB" id="7533242at2759"/>
<comment type="caution">
    <text evidence="4">The sequence shown here is derived from an EMBL/GenBank/DDBJ whole genome shotgun (WGS) entry which is preliminary data.</text>
</comment>
<dbReference type="Proteomes" id="UP000691718">
    <property type="component" value="Unassembled WGS sequence"/>
</dbReference>
<sequence>MEATVLRNYQKFGIPEVLGYIDGNQKPTQHEELYVYRKGEHTLNAQMVCDSSLKLLNVFARYPGATHDSFIWRFSALQKVMMNLNGEGNAGF</sequence>
<evidence type="ECO:0000256" key="2">
    <source>
        <dbReference type="ARBA" id="ARBA00022723"/>
    </source>
</evidence>
<protein>
    <submittedName>
        <fullName evidence="4">(apollo) hypothetical protein</fullName>
    </submittedName>
</protein>
<keyword evidence="5" id="KW-1185">Reference proteome</keyword>
<evidence type="ECO:0000313" key="5">
    <source>
        <dbReference type="Proteomes" id="UP000691718"/>
    </source>
</evidence>
<dbReference type="AlphaFoldDB" id="A0A8S3XP48"/>
<dbReference type="EMBL" id="CAJQZP010001269">
    <property type="protein sequence ID" value="CAG5034474.1"/>
    <property type="molecule type" value="Genomic_DNA"/>
</dbReference>
<evidence type="ECO:0000259" key="3">
    <source>
        <dbReference type="Pfam" id="PF13359"/>
    </source>
</evidence>
<organism evidence="4 5">
    <name type="scientific">Parnassius apollo</name>
    <name type="common">Apollo butterfly</name>
    <name type="synonym">Papilio apollo</name>
    <dbReference type="NCBI Taxonomy" id="110799"/>
    <lineage>
        <taxon>Eukaryota</taxon>
        <taxon>Metazoa</taxon>
        <taxon>Ecdysozoa</taxon>
        <taxon>Arthropoda</taxon>
        <taxon>Hexapoda</taxon>
        <taxon>Insecta</taxon>
        <taxon>Pterygota</taxon>
        <taxon>Neoptera</taxon>
        <taxon>Endopterygota</taxon>
        <taxon>Lepidoptera</taxon>
        <taxon>Glossata</taxon>
        <taxon>Ditrysia</taxon>
        <taxon>Papilionoidea</taxon>
        <taxon>Papilionidae</taxon>
        <taxon>Parnassiinae</taxon>
        <taxon>Parnassini</taxon>
        <taxon>Parnassius</taxon>
        <taxon>Parnassius</taxon>
    </lineage>
</organism>
<comment type="cofactor">
    <cofactor evidence="1">
        <name>a divalent metal cation</name>
        <dbReference type="ChEBI" id="CHEBI:60240"/>
    </cofactor>
</comment>
<dbReference type="InterPro" id="IPR027806">
    <property type="entry name" value="HARBI1_dom"/>
</dbReference>
<reference evidence="4" key="1">
    <citation type="submission" date="2021-04" db="EMBL/GenBank/DDBJ databases">
        <authorList>
            <person name="Tunstrom K."/>
        </authorList>
    </citation>
    <scope>NUCLEOTIDE SEQUENCE</scope>
</reference>
<feature type="domain" description="DDE Tnp4" evidence="3">
    <location>
        <begin position="25"/>
        <end position="80"/>
    </location>
</feature>